<dbReference type="NCBIfam" id="TIGR01489">
    <property type="entry name" value="DKMTPPase-SF"/>
    <property type="match status" value="1"/>
</dbReference>
<evidence type="ECO:0000256" key="1">
    <source>
        <dbReference type="ARBA" id="ARBA00022801"/>
    </source>
</evidence>
<dbReference type="InterPro" id="IPR023214">
    <property type="entry name" value="HAD_sf"/>
</dbReference>
<dbReference type="PANTHER" id="PTHR28181:SF2">
    <property type="entry name" value="PHOSPHORIC MONOESTER HYDROLASE"/>
    <property type="match status" value="1"/>
</dbReference>
<reference evidence="2" key="2">
    <citation type="submission" date="2023-10" db="EMBL/GenBank/DDBJ databases">
        <authorList>
            <person name="Van Westerhoven A."/>
        </authorList>
    </citation>
    <scope>NUCLEOTIDE SEQUENCE</scope>
    <source>
        <strain evidence="2">P124</strain>
    </source>
</reference>
<dbReference type="NCBIfam" id="TIGR01488">
    <property type="entry name" value="HAD-SF-IB"/>
    <property type="match status" value="1"/>
</dbReference>
<name>A0ABR0DYH8_ZASCE</name>
<dbReference type="SUPFAM" id="SSF56784">
    <property type="entry name" value="HAD-like"/>
    <property type="match status" value="1"/>
</dbReference>
<accession>A0ABR0DYH8</accession>
<dbReference type="Proteomes" id="UP001305779">
    <property type="component" value="Unassembled WGS sequence"/>
</dbReference>
<reference evidence="2 4" key="1">
    <citation type="journal article" date="2023" name="G3 (Bethesda)">
        <title>A chromosome-level genome assembly of Zasmidium syzygii isolated from banana leaves.</title>
        <authorList>
            <person name="van Westerhoven A.C."/>
            <person name="Mehrabi R."/>
            <person name="Talebi R."/>
            <person name="Steentjes M.B.F."/>
            <person name="Corcolon B."/>
            <person name="Chong P.A."/>
            <person name="Kema G.H.J."/>
            <person name="Seidl M.F."/>
        </authorList>
    </citation>
    <scope>NUCLEOTIDE SEQUENCE [LARGE SCALE GENOMIC DNA]</scope>
    <source>
        <strain evidence="2 4">P124</strain>
    </source>
</reference>
<dbReference type="PANTHER" id="PTHR28181">
    <property type="entry name" value="UPF0655 PROTEIN YCR015C"/>
    <property type="match status" value="1"/>
</dbReference>
<dbReference type="EMBL" id="JAXOVC010000014">
    <property type="protein sequence ID" value="KAK4494061.1"/>
    <property type="molecule type" value="Genomic_DNA"/>
</dbReference>
<gene>
    <name evidence="3" type="ORF">PRZ48_014324</name>
    <name evidence="2" type="ORF">PRZ48_014359</name>
</gene>
<protein>
    <submittedName>
        <fullName evidence="2">Uncharacterized protein</fullName>
    </submittedName>
</protein>
<keyword evidence="4" id="KW-1185">Reference proteome</keyword>
<organism evidence="2 4">
    <name type="scientific">Zasmidium cellare</name>
    <name type="common">Wine cellar mold</name>
    <name type="synonym">Racodium cellare</name>
    <dbReference type="NCBI Taxonomy" id="395010"/>
    <lineage>
        <taxon>Eukaryota</taxon>
        <taxon>Fungi</taxon>
        <taxon>Dikarya</taxon>
        <taxon>Ascomycota</taxon>
        <taxon>Pezizomycotina</taxon>
        <taxon>Dothideomycetes</taxon>
        <taxon>Dothideomycetidae</taxon>
        <taxon>Mycosphaerellales</taxon>
        <taxon>Mycosphaerellaceae</taxon>
        <taxon>Zasmidium</taxon>
    </lineage>
</organism>
<dbReference type="InterPro" id="IPR050849">
    <property type="entry name" value="HAD-like_hydrolase_phosphatase"/>
</dbReference>
<dbReference type="EMBL" id="JAXOVC010000013">
    <property type="protein sequence ID" value="KAK4494968.1"/>
    <property type="molecule type" value="Genomic_DNA"/>
</dbReference>
<dbReference type="Gene3D" id="3.40.50.1000">
    <property type="entry name" value="HAD superfamily/HAD-like"/>
    <property type="match status" value="1"/>
</dbReference>
<comment type="caution">
    <text evidence="2">The sequence shown here is derived from an EMBL/GenBank/DDBJ whole genome shotgun (WGS) entry which is preliminary data.</text>
</comment>
<evidence type="ECO:0000313" key="4">
    <source>
        <dbReference type="Proteomes" id="UP001305779"/>
    </source>
</evidence>
<dbReference type="InterPro" id="IPR006384">
    <property type="entry name" value="HAD_hydro_PyrdxlP_Pase-like"/>
</dbReference>
<evidence type="ECO:0000313" key="3">
    <source>
        <dbReference type="EMBL" id="KAK4494968.1"/>
    </source>
</evidence>
<keyword evidence="1" id="KW-0378">Hydrolase</keyword>
<dbReference type="InterPro" id="IPR036412">
    <property type="entry name" value="HAD-like_sf"/>
</dbReference>
<proteinExistence type="predicted"/>
<evidence type="ECO:0000313" key="2">
    <source>
        <dbReference type="EMBL" id="KAK4494061.1"/>
    </source>
</evidence>
<sequence>MAASQTELPALKFPFKDPKFIFFTDFDGTITLQDSNDYMTDNIGFGGDKRRQGNRDVLEGKESFRDSFKKMMDSVTKPFPECIDYLVQNIKLDPGFQEYFQWALKNEIPTVVVSSGMEPIIRAILKNLIGPDHDKLDIVSNEVEARPGKSIDQEGGWQIKYHDDSGFGHDKSLTLRPYANLPKEKRPTLFYAGDGVSDLSAAKETDLLFAKKGHDLIRYCARENVPFTVFEDWSDILRVVKKIHAGEISVHDAAKQGYEDYQKGAAGLSSNGQAK</sequence>
<dbReference type="Gene3D" id="3.90.1470.20">
    <property type="match status" value="1"/>
</dbReference>
<dbReference type="Pfam" id="PF12710">
    <property type="entry name" value="HAD"/>
    <property type="match status" value="1"/>
</dbReference>